<comment type="caution">
    <text evidence="1">The sequence shown here is derived from an EMBL/GenBank/DDBJ whole genome shotgun (WGS) entry which is preliminary data.</text>
</comment>
<accession>A0ACB8Y6P7</accession>
<evidence type="ECO:0000313" key="2">
    <source>
        <dbReference type="Proteomes" id="UP001055879"/>
    </source>
</evidence>
<name>A0ACB8Y6P7_ARCLA</name>
<keyword evidence="2" id="KW-1185">Reference proteome</keyword>
<reference evidence="1 2" key="2">
    <citation type="journal article" date="2022" name="Mol. Ecol. Resour.">
        <title>The genomes of chicory, endive, great burdock and yacon provide insights into Asteraceae paleo-polyploidization history and plant inulin production.</title>
        <authorList>
            <person name="Fan W."/>
            <person name="Wang S."/>
            <person name="Wang H."/>
            <person name="Wang A."/>
            <person name="Jiang F."/>
            <person name="Liu H."/>
            <person name="Zhao H."/>
            <person name="Xu D."/>
            <person name="Zhang Y."/>
        </authorList>
    </citation>
    <scope>NUCLEOTIDE SEQUENCE [LARGE SCALE GENOMIC DNA]</scope>
    <source>
        <strain evidence="2">cv. Niubang</strain>
    </source>
</reference>
<proteinExistence type="predicted"/>
<gene>
    <name evidence="1" type="ORF">L6452_35247</name>
</gene>
<evidence type="ECO:0000313" key="1">
    <source>
        <dbReference type="EMBL" id="KAI3680476.1"/>
    </source>
</evidence>
<reference evidence="2" key="1">
    <citation type="journal article" date="2022" name="Mol. Ecol. Resour.">
        <title>The genomes of chicory, endive, great burdock and yacon provide insights into Asteraceae palaeo-polyploidization history and plant inulin production.</title>
        <authorList>
            <person name="Fan W."/>
            <person name="Wang S."/>
            <person name="Wang H."/>
            <person name="Wang A."/>
            <person name="Jiang F."/>
            <person name="Liu H."/>
            <person name="Zhao H."/>
            <person name="Xu D."/>
            <person name="Zhang Y."/>
        </authorList>
    </citation>
    <scope>NUCLEOTIDE SEQUENCE [LARGE SCALE GENOMIC DNA]</scope>
    <source>
        <strain evidence="2">cv. Niubang</strain>
    </source>
</reference>
<dbReference type="Proteomes" id="UP001055879">
    <property type="component" value="Linkage Group LG13"/>
</dbReference>
<sequence length="182" mass="19987">MAGGSSTWVLIIFLFLAMNGANAIFCQEAVARMLPCQGFLMGIGQINDPCCQSAQSLSEIAQTTPEERTSVCQCFKQVAALMGINMTKAQEIPQLCHIDLDAGLIDPNVDCKKLNEAPTPISSTIGRKLKSTGSQPYKLDHIRIPIISRSLTVSPRIQGEKKLKVDEHKSYFKTKQYISVKV</sequence>
<dbReference type="EMBL" id="CM042059">
    <property type="protein sequence ID" value="KAI3680476.1"/>
    <property type="molecule type" value="Genomic_DNA"/>
</dbReference>
<protein>
    <submittedName>
        <fullName evidence="1">Uncharacterized protein</fullName>
    </submittedName>
</protein>
<organism evidence="1 2">
    <name type="scientific">Arctium lappa</name>
    <name type="common">Greater burdock</name>
    <name type="synonym">Lappa major</name>
    <dbReference type="NCBI Taxonomy" id="4217"/>
    <lineage>
        <taxon>Eukaryota</taxon>
        <taxon>Viridiplantae</taxon>
        <taxon>Streptophyta</taxon>
        <taxon>Embryophyta</taxon>
        <taxon>Tracheophyta</taxon>
        <taxon>Spermatophyta</taxon>
        <taxon>Magnoliopsida</taxon>
        <taxon>eudicotyledons</taxon>
        <taxon>Gunneridae</taxon>
        <taxon>Pentapetalae</taxon>
        <taxon>asterids</taxon>
        <taxon>campanulids</taxon>
        <taxon>Asterales</taxon>
        <taxon>Asteraceae</taxon>
        <taxon>Carduoideae</taxon>
        <taxon>Cardueae</taxon>
        <taxon>Arctiinae</taxon>
        <taxon>Arctium</taxon>
    </lineage>
</organism>